<evidence type="ECO:0000256" key="1">
    <source>
        <dbReference type="ARBA" id="ARBA00004123"/>
    </source>
</evidence>
<evidence type="ECO:0000313" key="8">
    <source>
        <dbReference type="Proteomes" id="UP001054945"/>
    </source>
</evidence>
<accession>A0AAV4U494</accession>
<dbReference type="Proteomes" id="UP001054945">
    <property type="component" value="Unassembled WGS sequence"/>
</dbReference>
<proteinExistence type="predicted"/>
<dbReference type="EMBL" id="BPLR01012264">
    <property type="protein sequence ID" value="GIY52626.1"/>
    <property type="molecule type" value="Genomic_DNA"/>
</dbReference>
<dbReference type="GO" id="GO:0007219">
    <property type="term" value="P:Notch signaling pathway"/>
    <property type="evidence" value="ECO:0007669"/>
    <property type="project" value="TreeGrafter"/>
</dbReference>
<dbReference type="PANTHER" id="PTHR19848:SF0">
    <property type="entry name" value="NOTCHLESS PROTEIN HOMOLOG 1"/>
    <property type="match status" value="1"/>
</dbReference>
<comment type="subcellular location">
    <subcellularLocation>
        <location evidence="1">Nucleus</location>
    </subcellularLocation>
</comment>
<feature type="transmembrane region" description="Helical" evidence="6">
    <location>
        <begin position="109"/>
        <end position="130"/>
    </location>
</feature>
<dbReference type="InterPro" id="IPR036322">
    <property type="entry name" value="WD40_repeat_dom_sf"/>
</dbReference>
<dbReference type="InterPro" id="IPR001680">
    <property type="entry name" value="WD40_rpt"/>
</dbReference>
<dbReference type="Pfam" id="PF00400">
    <property type="entry name" value="WD40"/>
    <property type="match status" value="2"/>
</dbReference>
<evidence type="ECO:0000256" key="6">
    <source>
        <dbReference type="SAM" id="Phobius"/>
    </source>
</evidence>
<reference evidence="7 8" key="1">
    <citation type="submission" date="2021-06" db="EMBL/GenBank/DDBJ databases">
        <title>Caerostris extrusa draft genome.</title>
        <authorList>
            <person name="Kono N."/>
            <person name="Arakawa K."/>
        </authorList>
    </citation>
    <scope>NUCLEOTIDE SEQUENCE [LARGE SCALE GENOMIC DNA]</scope>
</reference>
<keyword evidence="3" id="KW-0677">Repeat</keyword>
<keyword evidence="6" id="KW-1133">Transmembrane helix</keyword>
<feature type="transmembrane region" description="Helical" evidence="6">
    <location>
        <begin position="79"/>
        <end position="97"/>
    </location>
</feature>
<dbReference type="GO" id="GO:0005730">
    <property type="term" value="C:nucleolus"/>
    <property type="evidence" value="ECO:0007669"/>
    <property type="project" value="TreeGrafter"/>
</dbReference>
<dbReference type="PROSITE" id="PS50294">
    <property type="entry name" value="WD_REPEATS_REGION"/>
    <property type="match status" value="1"/>
</dbReference>
<dbReference type="PANTHER" id="PTHR19848">
    <property type="entry name" value="WD40 REPEAT PROTEIN"/>
    <property type="match status" value="1"/>
</dbReference>
<protein>
    <submittedName>
        <fullName evidence="7">Notchless protein homolog 1</fullName>
    </submittedName>
</protein>
<keyword evidence="6" id="KW-0812">Transmembrane</keyword>
<keyword evidence="6" id="KW-0472">Membrane</keyword>
<feature type="repeat" description="WD" evidence="5">
    <location>
        <begin position="130"/>
        <end position="160"/>
    </location>
</feature>
<name>A0AAV4U494_CAEEX</name>
<dbReference type="AlphaFoldDB" id="A0AAV4U494"/>
<evidence type="ECO:0000256" key="5">
    <source>
        <dbReference type="PROSITE-ProRule" id="PRU00221"/>
    </source>
</evidence>
<organism evidence="7 8">
    <name type="scientific">Caerostris extrusa</name>
    <name type="common">Bark spider</name>
    <name type="synonym">Caerostris bankana</name>
    <dbReference type="NCBI Taxonomy" id="172846"/>
    <lineage>
        <taxon>Eukaryota</taxon>
        <taxon>Metazoa</taxon>
        <taxon>Ecdysozoa</taxon>
        <taxon>Arthropoda</taxon>
        <taxon>Chelicerata</taxon>
        <taxon>Arachnida</taxon>
        <taxon>Araneae</taxon>
        <taxon>Araneomorphae</taxon>
        <taxon>Entelegynae</taxon>
        <taxon>Araneoidea</taxon>
        <taxon>Araneidae</taxon>
        <taxon>Caerostris</taxon>
    </lineage>
</organism>
<dbReference type="GO" id="GO:0000027">
    <property type="term" value="P:ribosomal large subunit assembly"/>
    <property type="evidence" value="ECO:0007669"/>
    <property type="project" value="TreeGrafter"/>
</dbReference>
<evidence type="ECO:0000256" key="2">
    <source>
        <dbReference type="ARBA" id="ARBA00022574"/>
    </source>
</evidence>
<feature type="repeat" description="WD" evidence="5">
    <location>
        <begin position="258"/>
        <end position="299"/>
    </location>
</feature>
<dbReference type="Gene3D" id="2.130.10.10">
    <property type="entry name" value="YVTN repeat-like/Quinoprotein amine dehydrogenase"/>
    <property type="match status" value="1"/>
</dbReference>
<dbReference type="SMART" id="SM00320">
    <property type="entry name" value="WD40"/>
    <property type="match status" value="3"/>
</dbReference>
<feature type="non-terminal residue" evidence="7">
    <location>
        <position position="1"/>
    </location>
</feature>
<evidence type="ECO:0000256" key="4">
    <source>
        <dbReference type="ARBA" id="ARBA00023242"/>
    </source>
</evidence>
<dbReference type="InterPro" id="IPR015943">
    <property type="entry name" value="WD40/YVTN_repeat-like_dom_sf"/>
</dbReference>
<evidence type="ECO:0000313" key="7">
    <source>
        <dbReference type="EMBL" id="GIY52626.1"/>
    </source>
</evidence>
<sequence>NDVQVKDSLKKVLEKKHLLKECIVDIKPYARASTPFSCNAPRNPPAVQAPGPGHAEAVISASFNLHLGSQDRKTNRKSTFSVSVVIQVGLILFLGNLCTEMELVVTLPVLPRTVLYVYGMSLWAHTLFVLSSHTGSVTCVRWGENGLIYSGSQDRTIKVFRGSDGVLCRTLKGHAHWVNSVALNTDYVIRTDPFDPKDSKLYKTRNNMIWVCQELAVLAIKCYESATRGRPEIMVSGSDDFSRMLWSPEKNCKCIARMTGLHILINDVKFSPDMRFIATASFDKSIKLWNGKTGKYISSVHGRATGISDRLVK</sequence>
<gene>
    <name evidence="7" type="primary">nle1</name>
    <name evidence="7" type="ORF">CEXT_545341</name>
</gene>
<dbReference type="SUPFAM" id="SSF50978">
    <property type="entry name" value="WD40 repeat-like"/>
    <property type="match status" value="1"/>
</dbReference>
<keyword evidence="2 5" id="KW-0853">WD repeat</keyword>
<comment type="caution">
    <text evidence="7">The sequence shown here is derived from an EMBL/GenBank/DDBJ whole genome shotgun (WGS) entry which is preliminary data.</text>
</comment>
<keyword evidence="8" id="KW-1185">Reference proteome</keyword>
<dbReference type="PROSITE" id="PS50082">
    <property type="entry name" value="WD_REPEATS_2"/>
    <property type="match status" value="2"/>
</dbReference>
<keyword evidence="4" id="KW-0539">Nucleus</keyword>
<evidence type="ECO:0000256" key="3">
    <source>
        <dbReference type="ARBA" id="ARBA00022737"/>
    </source>
</evidence>